<dbReference type="PANTHER" id="PTHR28289:SF1">
    <property type="entry name" value="DASH COMPLEX SUBUNIT HSK3"/>
    <property type="match status" value="1"/>
</dbReference>
<organism evidence="1 2">
    <name type="scientific">Calocera cornea HHB12733</name>
    <dbReference type="NCBI Taxonomy" id="1353952"/>
    <lineage>
        <taxon>Eukaryota</taxon>
        <taxon>Fungi</taxon>
        <taxon>Dikarya</taxon>
        <taxon>Basidiomycota</taxon>
        <taxon>Agaricomycotina</taxon>
        <taxon>Dacrymycetes</taxon>
        <taxon>Dacrymycetales</taxon>
        <taxon>Dacrymycetaceae</taxon>
        <taxon>Calocera</taxon>
    </lineage>
</organism>
<dbReference type="InterPro" id="IPR013183">
    <property type="entry name" value="Hsk3-like"/>
</dbReference>
<dbReference type="OrthoDB" id="3358869at2759"/>
<dbReference type="GO" id="GO:0042729">
    <property type="term" value="C:DASH complex"/>
    <property type="evidence" value="ECO:0007669"/>
    <property type="project" value="TreeGrafter"/>
</dbReference>
<accession>A0A165FIM7</accession>
<reference evidence="1 2" key="1">
    <citation type="journal article" date="2016" name="Mol. Biol. Evol.">
        <title>Comparative Genomics of Early-Diverging Mushroom-Forming Fungi Provides Insights into the Origins of Lignocellulose Decay Capabilities.</title>
        <authorList>
            <person name="Nagy L.G."/>
            <person name="Riley R."/>
            <person name="Tritt A."/>
            <person name="Adam C."/>
            <person name="Daum C."/>
            <person name="Floudas D."/>
            <person name="Sun H."/>
            <person name="Yadav J.S."/>
            <person name="Pangilinan J."/>
            <person name="Larsson K.H."/>
            <person name="Matsuura K."/>
            <person name="Barry K."/>
            <person name="Labutti K."/>
            <person name="Kuo R."/>
            <person name="Ohm R.A."/>
            <person name="Bhattacharya S.S."/>
            <person name="Shirouzu T."/>
            <person name="Yoshinaga Y."/>
            <person name="Martin F.M."/>
            <person name="Grigoriev I.V."/>
            <person name="Hibbett D.S."/>
        </authorList>
    </citation>
    <scope>NUCLEOTIDE SEQUENCE [LARGE SCALE GENOMIC DNA]</scope>
    <source>
        <strain evidence="1 2">HHB12733</strain>
    </source>
</reference>
<keyword evidence="2" id="KW-1185">Reference proteome</keyword>
<sequence length="75" mass="8708">MNSAALKERHYLQLSHKLQTMSHHLQDTQQHFVDVTRQLEHMRKLGALHASQFMAVSRLLDKEEDEAQAKEGDGR</sequence>
<gene>
    <name evidence="1" type="ORF">CALCODRAFT_483690</name>
</gene>
<dbReference type="PANTHER" id="PTHR28289">
    <property type="entry name" value="DASH COMPLEX SUBUNIT HSK3"/>
    <property type="match status" value="1"/>
</dbReference>
<proteinExistence type="predicted"/>
<dbReference type="EMBL" id="KV423972">
    <property type="protein sequence ID" value="KZT56805.1"/>
    <property type="molecule type" value="Genomic_DNA"/>
</dbReference>
<dbReference type="AlphaFoldDB" id="A0A165FIM7"/>
<evidence type="ECO:0000313" key="1">
    <source>
        <dbReference type="EMBL" id="KZT56805.1"/>
    </source>
</evidence>
<protein>
    <submittedName>
        <fullName evidence="1">Uncharacterized protein</fullName>
    </submittedName>
</protein>
<dbReference type="InterPro" id="IPR042332">
    <property type="entry name" value="Hsk3"/>
</dbReference>
<evidence type="ECO:0000313" key="2">
    <source>
        <dbReference type="Proteomes" id="UP000076842"/>
    </source>
</evidence>
<dbReference type="GO" id="GO:0008608">
    <property type="term" value="P:attachment of spindle microtubules to kinetochore"/>
    <property type="evidence" value="ECO:0007669"/>
    <property type="project" value="InterPro"/>
</dbReference>
<dbReference type="InParanoid" id="A0A165FIM7"/>
<name>A0A165FIM7_9BASI</name>
<dbReference type="Pfam" id="PF08227">
    <property type="entry name" value="DASH_Hsk3"/>
    <property type="match status" value="1"/>
</dbReference>
<dbReference type="Proteomes" id="UP000076842">
    <property type="component" value="Unassembled WGS sequence"/>
</dbReference>
<dbReference type="GO" id="GO:0051010">
    <property type="term" value="F:microtubule plus-end binding"/>
    <property type="evidence" value="ECO:0007669"/>
    <property type="project" value="TreeGrafter"/>
</dbReference>